<evidence type="ECO:0000313" key="1">
    <source>
        <dbReference type="EMBL" id="CAG8501033.1"/>
    </source>
</evidence>
<sequence length="47" mass="5498">MLKDINNILEHVMHANEKTKGPLYFISVSSPFYQAALNVNYFIIHEF</sequence>
<reference evidence="1" key="1">
    <citation type="submission" date="2021-06" db="EMBL/GenBank/DDBJ databases">
        <authorList>
            <person name="Kallberg Y."/>
            <person name="Tangrot J."/>
            <person name="Rosling A."/>
        </authorList>
    </citation>
    <scope>NUCLEOTIDE SEQUENCE</scope>
    <source>
        <strain evidence="1">FL966</strain>
    </source>
</reference>
<dbReference type="EMBL" id="CAJVQA010001063">
    <property type="protein sequence ID" value="CAG8501033.1"/>
    <property type="molecule type" value="Genomic_DNA"/>
</dbReference>
<dbReference type="AlphaFoldDB" id="A0A9N8ZMM7"/>
<name>A0A9N8ZMM7_9GLOM</name>
<gene>
    <name evidence="1" type="ORF">CPELLU_LOCUS2449</name>
</gene>
<accession>A0A9N8ZMM7</accession>
<proteinExistence type="predicted"/>
<protein>
    <submittedName>
        <fullName evidence="1">5796_t:CDS:1</fullName>
    </submittedName>
</protein>
<organism evidence="1 2">
    <name type="scientific">Cetraspora pellucida</name>
    <dbReference type="NCBI Taxonomy" id="1433469"/>
    <lineage>
        <taxon>Eukaryota</taxon>
        <taxon>Fungi</taxon>
        <taxon>Fungi incertae sedis</taxon>
        <taxon>Mucoromycota</taxon>
        <taxon>Glomeromycotina</taxon>
        <taxon>Glomeromycetes</taxon>
        <taxon>Diversisporales</taxon>
        <taxon>Gigasporaceae</taxon>
        <taxon>Cetraspora</taxon>
    </lineage>
</organism>
<comment type="caution">
    <text evidence="1">The sequence shown here is derived from an EMBL/GenBank/DDBJ whole genome shotgun (WGS) entry which is preliminary data.</text>
</comment>
<evidence type="ECO:0000313" key="2">
    <source>
        <dbReference type="Proteomes" id="UP000789759"/>
    </source>
</evidence>
<keyword evidence="2" id="KW-1185">Reference proteome</keyword>
<dbReference type="Proteomes" id="UP000789759">
    <property type="component" value="Unassembled WGS sequence"/>
</dbReference>